<dbReference type="EMBL" id="CP071382">
    <property type="protein sequence ID" value="QSV45481.1"/>
    <property type="molecule type" value="Genomic_DNA"/>
</dbReference>
<sequence>MTEGEKWIRLLRAYGPVPDDLAQEAEQVDYLADRLGLRRLSFPHPAWQDLLDCFPLETGEFKTVVLTGTAGDGKTTLCYQLAEKLMGAIPKRKESSTGFQTFEVMTQVGMRRLTMIYDLTGWRRRESGILSPENVKMLEEASAHVYGTGGHSYVLAVNDGQLLETIRSLPTSCTAELKALGEALVNLHASGLKEAESLPLLRLINLSRTPSDLLMQLCLDGILSRSEWKCLEDEKDNPLFGEKSPIRTNFEMLGSPAVRHRLITLARIADATGHHLPLRSILILLSNALLGHPDASDKVFRPDASAKKILGQDTRHKAAIHLNLFGFNLGKAQRSQRDVYRFLSMLHVGEETTNDLDELIIFGSRDEELQKEHAELIANDPFNQRNPALDGLILRYIRGEITDGKESAEFLSELIHERRRIFFCASEDQLKHYKLWSVTVFHHAGDFEEHILHPIREGHSPAKLHIRHLAGGLNRVWTGLLLDENAHEIYLATGLDLSTSPVSDLLLEEISIAANPPGFDIIPDGAFPKVIIRANGRSFSFDLTLSRYEFLMRIAAGAMPSCFSRETYEDFLSLKQCCLRDLQIRPNSEVLLRLDVTATGQVHKEHIHLSE</sequence>
<accession>A0ABX7Q3K0</accession>
<dbReference type="RefSeq" id="WP_207163275.1">
    <property type="nucleotide sequence ID" value="NZ_CP071382.1"/>
</dbReference>
<name>A0ABX7Q3K0_9BACT</name>
<gene>
    <name evidence="1" type="ORF">JZM60_15385</name>
</gene>
<evidence type="ECO:0000313" key="1">
    <source>
        <dbReference type="EMBL" id="QSV45481.1"/>
    </source>
</evidence>
<proteinExistence type="predicted"/>
<evidence type="ECO:0000313" key="2">
    <source>
        <dbReference type="Proteomes" id="UP000663651"/>
    </source>
</evidence>
<keyword evidence="2" id="KW-1185">Reference proteome</keyword>
<dbReference type="Proteomes" id="UP000663651">
    <property type="component" value="Chromosome"/>
</dbReference>
<reference evidence="1 2" key="1">
    <citation type="submission" date="2021-03" db="EMBL/GenBank/DDBJ databases">
        <title>Geobacter metallireducens gen. nov. sp. nov., a microorganism capable of coupling the complete oxidation of organic compounds to the reduction of iron and other metals.</title>
        <authorList>
            <person name="Li Y."/>
        </authorList>
    </citation>
    <scope>NUCLEOTIDE SEQUENCE [LARGE SCALE GENOMIC DNA]</scope>
    <source>
        <strain evidence="1 2">Jerry-YX</strain>
    </source>
</reference>
<protein>
    <submittedName>
        <fullName evidence="1">Uncharacterized protein</fullName>
    </submittedName>
</protein>
<organism evidence="1 2">
    <name type="scientific">Geobacter benzoatilyticus</name>
    <dbReference type="NCBI Taxonomy" id="2815309"/>
    <lineage>
        <taxon>Bacteria</taxon>
        <taxon>Pseudomonadati</taxon>
        <taxon>Thermodesulfobacteriota</taxon>
        <taxon>Desulfuromonadia</taxon>
        <taxon>Geobacterales</taxon>
        <taxon>Geobacteraceae</taxon>
        <taxon>Geobacter</taxon>
    </lineage>
</organism>